<name>A0A1X1CX18_9GAMM</name>
<comment type="caution">
    <text evidence="1">The sequence shown here is derived from an EMBL/GenBank/DDBJ whole genome shotgun (WGS) entry which is preliminary data.</text>
</comment>
<evidence type="ECO:0000313" key="1">
    <source>
        <dbReference type="EMBL" id="ORM68945.1"/>
    </source>
</evidence>
<organism evidence="1 2">
    <name type="scientific">Pantoea rwandensis</name>
    <dbReference type="NCBI Taxonomy" id="1076550"/>
    <lineage>
        <taxon>Bacteria</taxon>
        <taxon>Pseudomonadati</taxon>
        <taxon>Pseudomonadota</taxon>
        <taxon>Gammaproteobacteria</taxon>
        <taxon>Enterobacterales</taxon>
        <taxon>Erwiniaceae</taxon>
        <taxon>Pantoea</taxon>
    </lineage>
</organism>
<protein>
    <recommendedName>
        <fullName evidence="3">FidL</fullName>
    </recommendedName>
</protein>
<proteinExistence type="predicted"/>
<dbReference type="EMBL" id="MLFR01000012">
    <property type="protein sequence ID" value="ORM68945.1"/>
    <property type="molecule type" value="Genomic_DNA"/>
</dbReference>
<gene>
    <name evidence="1" type="ORF">HA51_13270</name>
</gene>
<evidence type="ECO:0000313" key="2">
    <source>
        <dbReference type="Proteomes" id="UP000193558"/>
    </source>
</evidence>
<dbReference type="OrthoDB" id="6545977at2"/>
<accession>A0A1X1CX18</accession>
<dbReference type="Proteomes" id="UP000193558">
    <property type="component" value="Unassembled WGS sequence"/>
</dbReference>
<dbReference type="RefSeq" id="WP_084934987.1">
    <property type="nucleotide sequence ID" value="NZ_MLFR01000012.1"/>
</dbReference>
<sequence>MKVAFTAASCLLMMFLGWFSLPYLLQPFSGDCRSETLIIYDEPERTVISHGYWDILRGSREGHLNAYLAFISPQGDERKINVDRTVNLDYTYHIDSLTASTEKSFRIAGPDTQDPLVGKYIDPLADEKFSARIYLFKVGSQLISGFHYRPLNRCMKPTF</sequence>
<reference evidence="1 2" key="1">
    <citation type="journal article" date="2017" name="Antonie Van Leeuwenhoek">
        <title>Phylogenomic resolution of the bacterial genus Pantoea and its relationship with Erwinia and Tatumella.</title>
        <authorList>
            <person name="Palmer M."/>
            <person name="Steenkamp E.T."/>
            <person name="Coetzee M.P."/>
            <person name="Chan W.Y."/>
            <person name="van Zyl E."/>
            <person name="De Maayer P."/>
            <person name="Coutinho T.A."/>
            <person name="Blom J."/>
            <person name="Smits T.H."/>
            <person name="Duffy B."/>
            <person name="Venter S.N."/>
        </authorList>
    </citation>
    <scope>NUCLEOTIDE SEQUENCE [LARGE SCALE GENOMIC DNA]</scope>
    <source>
        <strain evidence="1 2">LMG 26275</strain>
    </source>
</reference>
<dbReference type="AlphaFoldDB" id="A0A1X1CX18"/>
<evidence type="ECO:0008006" key="3">
    <source>
        <dbReference type="Google" id="ProtNLM"/>
    </source>
</evidence>